<name>A0A1J5BA91_9BACT</name>
<evidence type="ECO:0000256" key="1">
    <source>
        <dbReference type="SAM" id="Phobius"/>
    </source>
</evidence>
<comment type="caution">
    <text evidence="2">The sequence shown here is derived from an EMBL/GenBank/DDBJ whole genome shotgun (WGS) entry which is preliminary data.</text>
</comment>
<evidence type="ECO:0000313" key="3">
    <source>
        <dbReference type="Proteomes" id="UP000183605"/>
    </source>
</evidence>
<proteinExistence type="predicted"/>
<organism evidence="2 3">
    <name type="scientific">Candidatus Beckwithbacteria bacterium CG2_30_44_31</name>
    <dbReference type="NCBI Taxonomy" id="1805035"/>
    <lineage>
        <taxon>Bacteria</taxon>
        <taxon>Candidatus Beckwithiibacteriota</taxon>
    </lineage>
</organism>
<dbReference type="EMBL" id="MNXQ01000009">
    <property type="protein sequence ID" value="OIP04255.1"/>
    <property type="molecule type" value="Genomic_DNA"/>
</dbReference>
<keyword evidence="1" id="KW-1133">Transmembrane helix</keyword>
<keyword evidence="1" id="KW-0812">Transmembrane</keyword>
<protein>
    <submittedName>
        <fullName evidence="2">Uncharacterized protein</fullName>
    </submittedName>
</protein>
<feature type="transmembrane region" description="Helical" evidence="1">
    <location>
        <begin position="14"/>
        <end position="32"/>
    </location>
</feature>
<accession>A0A1J5BA91</accession>
<gene>
    <name evidence="2" type="ORF">AUK18_00400</name>
</gene>
<reference evidence="2 3" key="1">
    <citation type="journal article" date="2016" name="Environ. Microbiol.">
        <title>Genomic resolution of a cold subsurface aquifer community provides metabolic insights for novel microbes adapted to high CO concentrations.</title>
        <authorList>
            <person name="Probst A.J."/>
            <person name="Castelle C.J."/>
            <person name="Singh A."/>
            <person name="Brown C.T."/>
            <person name="Anantharaman K."/>
            <person name="Sharon I."/>
            <person name="Hug L.A."/>
            <person name="Burstein D."/>
            <person name="Emerson J.B."/>
            <person name="Thomas B.C."/>
            <person name="Banfield J.F."/>
        </authorList>
    </citation>
    <scope>NUCLEOTIDE SEQUENCE [LARGE SCALE GENOMIC DNA]</scope>
    <source>
        <strain evidence="2">CG2_30_44_31</strain>
    </source>
</reference>
<dbReference type="AlphaFoldDB" id="A0A1J5BA91"/>
<sequence length="237" mass="26306">MEKDKGKGLSRRDFLNVCGVGAGGGLAVWLGWGGLDWLIDQLSGIGYEGGEFEPIPEGCEVIGKHDHVWVWTHAYYGLIHDTTYLHESGFPEYLVSLQRLKKALDQTDELAVDWEEKSLFRQGEYFSNYSLPECSLRVGTRPTSGDMADFVRMPEGVLRQEQATIFNILKTAGVKEGWFLGSEPGGCVSNAAEYFVKHDIAIRGVKGLLFPPDDQRNLAQDLYSNQIDPAVVLAGVY</sequence>
<dbReference type="Proteomes" id="UP000183605">
    <property type="component" value="Unassembled WGS sequence"/>
</dbReference>
<evidence type="ECO:0000313" key="2">
    <source>
        <dbReference type="EMBL" id="OIP04255.1"/>
    </source>
</evidence>
<keyword evidence="1" id="KW-0472">Membrane</keyword>